<evidence type="ECO:0000313" key="7">
    <source>
        <dbReference type="Proteomes" id="UP000316495"/>
    </source>
</evidence>
<evidence type="ECO:0000256" key="1">
    <source>
        <dbReference type="ARBA" id="ARBA00005417"/>
    </source>
</evidence>
<comment type="caution">
    <text evidence="6">The sequence shown here is derived from an EMBL/GenBank/DDBJ whole genome shotgun (WGS) entry which is preliminary data.</text>
</comment>
<dbReference type="Gene3D" id="3.40.50.300">
    <property type="entry name" value="P-loop containing nucleotide triphosphate hydrolases"/>
    <property type="match status" value="1"/>
</dbReference>
<comment type="similarity">
    <text evidence="1">Belongs to the ABC transporter superfamily.</text>
</comment>
<dbReference type="InterPro" id="IPR003439">
    <property type="entry name" value="ABC_transporter-like_ATP-bd"/>
</dbReference>
<dbReference type="PANTHER" id="PTHR42711">
    <property type="entry name" value="ABC TRANSPORTER ATP-BINDING PROTEIN"/>
    <property type="match status" value="1"/>
</dbReference>
<keyword evidence="3" id="KW-0547">Nucleotide-binding</keyword>
<evidence type="ECO:0000259" key="5">
    <source>
        <dbReference type="PROSITE" id="PS50893"/>
    </source>
</evidence>
<dbReference type="AlphaFoldDB" id="A0A554LPZ1"/>
<evidence type="ECO:0000256" key="4">
    <source>
        <dbReference type="ARBA" id="ARBA00022840"/>
    </source>
</evidence>
<dbReference type="GO" id="GO:0016887">
    <property type="term" value="F:ATP hydrolysis activity"/>
    <property type="evidence" value="ECO:0007669"/>
    <property type="project" value="InterPro"/>
</dbReference>
<evidence type="ECO:0000256" key="2">
    <source>
        <dbReference type="ARBA" id="ARBA00022448"/>
    </source>
</evidence>
<dbReference type="InterPro" id="IPR017871">
    <property type="entry name" value="ABC_transporter-like_CS"/>
</dbReference>
<dbReference type="InterPro" id="IPR027417">
    <property type="entry name" value="P-loop_NTPase"/>
</dbReference>
<dbReference type="GO" id="GO:0005524">
    <property type="term" value="F:ATP binding"/>
    <property type="evidence" value="ECO:0007669"/>
    <property type="project" value="UniProtKB-KW"/>
</dbReference>
<dbReference type="PROSITE" id="PS50893">
    <property type="entry name" value="ABC_TRANSPORTER_2"/>
    <property type="match status" value="1"/>
</dbReference>
<sequence>MPVIEIKKLKKYFGKVKAVDGIDISVEAGEIYGFLGPNGAGKTTAIRCMLDFLRPNSGEVKIFAKNVRENSAELKKEIGYLSGNVRLYDSWSGEDHINFVESFGGKNNIAKELSKNLNFDPKMKFRYLSSGNKQKLGLILALMREPKLLILDEPTLALDPLLQNSVHEILLEAQKKGTTIFISSHNLSEVDRICGKVGIIKDGKIIASEDIHSLKEKRLHQITVYFSDGAKPANFKMPEVERIEEIKDGMVLRTRGDINLVLKEIVKYPIHDIEISHASLEEIFLEFYQK</sequence>
<proteinExistence type="inferred from homology"/>
<dbReference type="CDD" id="cd03230">
    <property type="entry name" value="ABC_DR_subfamily_A"/>
    <property type="match status" value="1"/>
</dbReference>
<dbReference type="InterPro" id="IPR003593">
    <property type="entry name" value="AAA+_ATPase"/>
</dbReference>
<dbReference type="EMBL" id="VMGN01000003">
    <property type="protein sequence ID" value="TSC94936.1"/>
    <property type="molecule type" value="Genomic_DNA"/>
</dbReference>
<reference evidence="6 7" key="1">
    <citation type="submission" date="2017-07" db="EMBL/GenBank/DDBJ databases">
        <title>Mechanisms for carbon and nitrogen cycling indicate functional differentiation within the Candidate Phyla Radiation.</title>
        <authorList>
            <person name="Danczak R.E."/>
            <person name="Johnston M.D."/>
            <person name="Kenah C."/>
            <person name="Slattery M."/>
            <person name="Wrighton K.C."/>
            <person name="Wilkins M.J."/>
        </authorList>
    </citation>
    <scope>NUCLEOTIDE SEQUENCE [LARGE SCALE GENOMIC DNA]</scope>
    <source>
        <strain evidence="6">Athens1014_28</strain>
    </source>
</reference>
<accession>A0A554LPZ1</accession>
<dbReference type="Pfam" id="PF00005">
    <property type="entry name" value="ABC_tran"/>
    <property type="match status" value="1"/>
</dbReference>
<gene>
    <name evidence="6" type="ORF">Athens101428_61</name>
</gene>
<name>A0A554LPZ1_9BACT</name>
<dbReference type="PANTHER" id="PTHR42711:SF5">
    <property type="entry name" value="ABC TRANSPORTER ATP-BINDING PROTEIN NATA"/>
    <property type="match status" value="1"/>
</dbReference>
<evidence type="ECO:0000256" key="3">
    <source>
        <dbReference type="ARBA" id="ARBA00022741"/>
    </source>
</evidence>
<organism evidence="6 7">
    <name type="scientific">Candidatus Berkelbacteria bacterium Athens1014_28</name>
    <dbReference type="NCBI Taxonomy" id="2017145"/>
    <lineage>
        <taxon>Bacteria</taxon>
        <taxon>Candidatus Berkelbacteria</taxon>
    </lineage>
</organism>
<keyword evidence="2" id="KW-0813">Transport</keyword>
<evidence type="ECO:0000313" key="6">
    <source>
        <dbReference type="EMBL" id="TSC94936.1"/>
    </source>
</evidence>
<dbReference type="SUPFAM" id="SSF52540">
    <property type="entry name" value="P-loop containing nucleoside triphosphate hydrolases"/>
    <property type="match status" value="1"/>
</dbReference>
<feature type="domain" description="ABC transporter" evidence="5">
    <location>
        <begin position="4"/>
        <end position="227"/>
    </location>
</feature>
<keyword evidence="4 6" id="KW-0067">ATP-binding</keyword>
<dbReference type="InterPro" id="IPR050763">
    <property type="entry name" value="ABC_transporter_ATP-binding"/>
</dbReference>
<protein>
    <submittedName>
        <fullName evidence="6">Antibiotic transport system ATP-binding protein</fullName>
    </submittedName>
</protein>
<dbReference type="PROSITE" id="PS00211">
    <property type="entry name" value="ABC_TRANSPORTER_1"/>
    <property type="match status" value="1"/>
</dbReference>
<dbReference type="Proteomes" id="UP000316495">
    <property type="component" value="Unassembled WGS sequence"/>
</dbReference>
<dbReference type="SMART" id="SM00382">
    <property type="entry name" value="AAA"/>
    <property type="match status" value="1"/>
</dbReference>